<comment type="caution">
    <text evidence="1">The sequence shown here is derived from an EMBL/GenBank/DDBJ whole genome shotgun (WGS) entry which is preliminary data.</text>
</comment>
<gene>
    <name evidence="1" type="ORF">LCGC14_2448260</name>
</gene>
<dbReference type="EMBL" id="LAZR01037832">
    <property type="protein sequence ID" value="KKL21160.1"/>
    <property type="molecule type" value="Genomic_DNA"/>
</dbReference>
<sequence length="45" mass="5199">MEEEIKKQLDEIIEEPTIIDNVLKTYLVGSMEHPADFGKHKICGR</sequence>
<name>A0A0F9BH72_9ZZZZ</name>
<proteinExistence type="predicted"/>
<dbReference type="AlphaFoldDB" id="A0A0F9BH72"/>
<reference evidence="1" key="1">
    <citation type="journal article" date="2015" name="Nature">
        <title>Complex archaea that bridge the gap between prokaryotes and eukaryotes.</title>
        <authorList>
            <person name="Spang A."/>
            <person name="Saw J.H."/>
            <person name="Jorgensen S.L."/>
            <person name="Zaremba-Niedzwiedzka K."/>
            <person name="Martijn J."/>
            <person name="Lind A.E."/>
            <person name="van Eijk R."/>
            <person name="Schleper C."/>
            <person name="Guy L."/>
            <person name="Ettema T.J."/>
        </authorList>
    </citation>
    <scope>NUCLEOTIDE SEQUENCE</scope>
</reference>
<protein>
    <submittedName>
        <fullName evidence="1">Uncharacterized protein</fullName>
    </submittedName>
</protein>
<accession>A0A0F9BH72</accession>
<evidence type="ECO:0000313" key="1">
    <source>
        <dbReference type="EMBL" id="KKL21160.1"/>
    </source>
</evidence>
<organism evidence="1">
    <name type="scientific">marine sediment metagenome</name>
    <dbReference type="NCBI Taxonomy" id="412755"/>
    <lineage>
        <taxon>unclassified sequences</taxon>
        <taxon>metagenomes</taxon>
        <taxon>ecological metagenomes</taxon>
    </lineage>
</organism>